<gene>
    <name evidence="8" type="ORF">E6P75_08030</name>
</gene>
<protein>
    <submittedName>
        <fullName evidence="8">MFS transporter</fullName>
    </submittedName>
</protein>
<evidence type="ECO:0000256" key="3">
    <source>
        <dbReference type="ARBA" id="ARBA00022692"/>
    </source>
</evidence>
<dbReference type="PANTHER" id="PTHR12778:SF10">
    <property type="entry name" value="MAJOR FACILITATOR SUPERFAMILY DOMAIN-CONTAINING PROTEIN 3"/>
    <property type="match status" value="1"/>
</dbReference>
<sequence>MTHYKTLGLLLTLYLAQGLPAGFITQALPAILREYKVSLVAIGWSGLILVPWGLKFLWATVVDGYYSQKIGRAKSWILPMQGLSIVILVAVAFFEPHNLAQTPSVMTLYGMLFTLSLIGATHDVATDGLATRLLKAAMAPKEPLTHDMPVPSPDSVTQTTNHHHRQSQGNAVQVIGYRLGLIVGGGVLLMLLEQWGWRNSFLAMAALVAMNTVPIVFFKEHTHTSVEPPKKQVQVAKSGSFKALKNYLSHHYQYFWSSREMLAWLGVLLTYKIADGISSGMVKPMMVDVGLNLQQIGFWATILGSAASVAGAGVATILMKRLTRFTSLLYFNFAQALTTGLYGLVAYGFYHQLLTDFLWLYVVNALEHFCASLALIAMLTTIMHYSRPANAGSDFTVQVCLLTVLGGSAHFASGYMAHFLGYQWHFLVSMLIGFVCLAPIIYWHKLQSNEK</sequence>
<comment type="subcellular location">
    <subcellularLocation>
        <location evidence="1">Membrane</location>
        <topology evidence="1">Multi-pass membrane protein</topology>
    </subcellularLocation>
</comment>
<evidence type="ECO:0000256" key="1">
    <source>
        <dbReference type="ARBA" id="ARBA00004141"/>
    </source>
</evidence>
<organism evidence="8">
    <name type="scientific">Faucicola osloensis</name>
    <name type="common">Moraxella osloensis</name>
    <dbReference type="NCBI Taxonomy" id="34062"/>
    <lineage>
        <taxon>Bacteria</taxon>
        <taxon>Pseudomonadati</taxon>
        <taxon>Pseudomonadota</taxon>
        <taxon>Gammaproteobacteria</taxon>
        <taxon>Moraxellales</taxon>
        <taxon>Moraxellaceae</taxon>
        <taxon>Faucicola</taxon>
    </lineage>
</organism>
<dbReference type="EMBL" id="SSCJ01000006">
    <property type="protein sequence ID" value="MDI4510153.1"/>
    <property type="molecule type" value="Genomic_DNA"/>
</dbReference>
<dbReference type="InterPro" id="IPR036259">
    <property type="entry name" value="MFS_trans_sf"/>
</dbReference>
<dbReference type="Pfam" id="PF13000">
    <property type="entry name" value="Acatn"/>
    <property type="match status" value="1"/>
</dbReference>
<feature type="transmembrane region" description="Helical" evidence="7">
    <location>
        <begin position="39"/>
        <end position="61"/>
    </location>
</feature>
<evidence type="ECO:0000256" key="4">
    <source>
        <dbReference type="ARBA" id="ARBA00022989"/>
    </source>
</evidence>
<feature type="region of interest" description="Disordered" evidence="6">
    <location>
        <begin position="145"/>
        <end position="166"/>
    </location>
</feature>
<keyword evidence="2" id="KW-0813">Transport</keyword>
<comment type="caution">
    <text evidence="8">The sequence shown here is derived from an EMBL/GenBank/DDBJ whole genome shotgun (WGS) entry which is preliminary data.</text>
</comment>
<dbReference type="InterPro" id="IPR004752">
    <property type="entry name" value="AmpG_permease/AT-1"/>
</dbReference>
<dbReference type="GO" id="GO:0008521">
    <property type="term" value="F:acetyl-CoA transmembrane transporter activity"/>
    <property type="evidence" value="ECO:0007669"/>
    <property type="project" value="InterPro"/>
</dbReference>
<evidence type="ECO:0000256" key="5">
    <source>
        <dbReference type="ARBA" id="ARBA00023136"/>
    </source>
</evidence>
<dbReference type="AlphaFoldDB" id="A0AAW6TBY5"/>
<dbReference type="PANTHER" id="PTHR12778">
    <property type="entry name" value="SOLUTE CARRIER FAMILY 33 ACETYL-COA TRANSPORTER -RELATED"/>
    <property type="match status" value="1"/>
</dbReference>
<dbReference type="GO" id="GO:0016020">
    <property type="term" value="C:membrane"/>
    <property type="evidence" value="ECO:0007669"/>
    <property type="project" value="UniProtKB-SubCell"/>
</dbReference>
<feature type="transmembrane region" description="Helical" evidence="7">
    <location>
        <begin position="422"/>
        <end position="443"/>
    </location>
</feature>
<dbReference type="Gene3D" id="1.20.1250.20">
    <property type="entry name" value="MFS general substrate transporter like domains"/>
    <property type="match status" value="2"/>
</dbReference>
<evidence type="ECO:0000256" key="2">
    <source>
        <dbReference type="ARBA" id="ARBA00022448"/>
    </source>
</evidence>
<feature type="transmembrane region" description="Helical" evidence="7">
    <location>
        <begin position="175"/>
        <end position="195"/>
    </location>
</feature>
<feature type="transmembrane region" description="Helical" evidence="7">
    <location>
        <begin position="395"/>
        <end position="416"/>
    </location>
</feature>
<evidence type="ECO:0000256" key="7">
    <source>
        <dbReference type="SAM" id="Phobius"/>
    </source>
</evidence>
<evidence type="ECO:0000256" key="6">
    <source>
        <dbReference type="SAM" id="MobiDB-lite"/>
    </source>
</evidence>
<feature type="transmembrane region" description="Helical" evidence="7">
    <location>
        <begin position="261"/>
        <end position="278"/>
    </location>
</feature>
<dbReference type="SUPFAM" id="SSF103473">
    <property type="entry name" value="MFS general substrate transporter"/>
    <property type="match status" value="2"/>
</dbReference>
<evidence type="ECO:0000313" key="8">
    <source>
        <dbReference type="EMBL" id="MDI4510153.1"/>
    </source>
</evidence>
<dbReference type="InterPro" id="IPR024371">
    <property type="entry name" value="AcetylCoA_trans_1-like"/>
</dbReference>
<keyword evidence="3 7" id="KW-0812">Transmembrane</keyword>
<keyword evidence="5 7" id="KW-0472">Membrane</keyword>
<proteinExistence type="predicted"/>
<feature type="transmembrane region" description="Helical" evidence="7">
    <location>
        <begin position="357"/>
        <end position="383"/>
    </location>
</feature>
<feature type="transmembrane region" description="Helical" evidence="7">
    <location>
        <begin position="298"/>
        <end position="318"/>
    </location>
</feature>
<name>A0AAW6TBY5_FAUOS</name>
<feature type="transmembrane region" description="Helical" evidence="7">
    <location>
        <begin position="73"/>
        <end position="94"/>
    </location>
</feature>
<keyword evidence="4 7" id="KW-1133">Transmembrane helix</keyword>
<reference evidence="8" key="1">
    <citation type="submission" date="2019-04" db="EMBL/GenBank/DDBJ databases">
        <title>Moraxella osloensis CCUG 73412, isolated from corneal scrapings as causative agent of keratitis.</title>
        <authorList>
            <person name="Connolly G."/>
            <person name="Jaen-Luchoro D."/>
            <person name="Pinyeiro-Iglesias B."/>
            <person name="Curry A."/>
            <person name="Knowles S."/>
            <person name="Moore E.R.B."/>
        </authorList>
    </citation>
    <scope>NUCLEOTIDE SEQUENCE</scope>
    <source>
        <strain evidence="8">CCUG 73412</strain>
    </source>
</reference>
<feature type="transmembrane region" description="Helical" evidence="7">
    <location>
        <begin position="201"/>
        <end position="218"/>
    </location>
</feature>
<feature type="transmembrane region" description="Helical" evidence="7">
    <location>
        <begin position="106"/>
        <end position="125"/>
    </location>
</feature>
<dbReference type="GO" id="GO:0035348">
    <property type="term" value="P:acetyl-CoA transmembrane transport"/>
    <property type="evidence" value="ECO:0007669"/>
    <property type="project" value="InterPro"/>
</dbReference>
<accession>A0AAW6TBY5</accession>
<dbReference type="CDD" id="cd17485">
    <property type="entry name" value="MFS_MFSD3"/>
    <property type="match status" value="1"/>
</dbReference>
<feature type="transmembrane region" description="Helical" evidence="7">
    <location>
        <begin position="330"/>
        <end position="351"/>
    </location>
</feature>